<dbReference type="AlphaFoldDB" id="G3PE29"/>
<evidence type="ECO:0000313" key="2">
    <source>
        <dbReference type="Ensembl" id="ENSGACP00000015853.1"/>
    </source>
</evidence>
<reference evidence="2" key="2">
    <citation type="submission" date="2024-04" db="UniProtKB">
        <authorList>
            <consortium name="Ensembl"/>
        </authorList>
    </citation>
    <scope>IDENTIFICATION</scope>
</reference>
<evidence type="ECO:0000256" key="1">
    <source>
        <dbReference type="SAM" id="MobiDB-lite"/>
    </source>
</evidence>
<feature type="compositionally biased region" description="Polar residues" evidence="1">
    <location>
        <begin position="37"/>
        <end position="66"/>
    </location>
</feature>
<sequence>SVCSTLWETSSTATSGTSHTQQRSKVSDPGLTVRVWESSSCPAHPGQPSNAKQATLSGSERITVNL</sequence>
<feature type="compositionally biased region" description="Low complexity" evidence="1">
    <location>
        <begin position="9"/>
        <end position="20"/>
    </location>
</feature>
<protein>
    <submittedName>
        <fullName evidence="2">Uncharacterized protein</fullName>
    </submittedName>
</protein>
<proteinExistence type="predicted"/>
<dbReference type="Ensembl" id="ENSGACT00000015884.1">
    <property type="protein sequence ID" value="ENSGACP00000015853.1"/>
    <property type="gene ID" value="ENSGACG00000011987.1"/>
</dbReference>
<dbReference type="InParanoid" id="G3PE29"/>
<organism evidence="2">
    <name type="scientific">Gasterosteus aculeatus</name>
    <name type="common">Three-spined stickleback</name>
    <dbReference type="NCBI Taxonomy" id="69293"/>
    <lineage>
        <taxon>Eukaryota</taxon>
        <taxon>Metazoa</taxon>
        <taxon>Chordata</taxon>
        <taxon>Craniata</taxon>
        <taxon>Vertebrata</taxon>
        <taxon>Euteleostomi</taxon>
        <taxon>Actinopterygii</taxon>
        <taxon>Neopterygii</taxon>
        <taxon>Teleostei</taxon>
        <taxon>Neoteleostei</taxon>
        <taxon>Acanthomorphata</taxon>
        <taxon>Eupercaria</taxon>
        <taxon>Perciformes</taxon>
        <taxon>Cottioidei</taxon>
        <taxon>Gasterosteales</taxon>
        <taxon>Gasterosteidae</taxon>
        <taxon>Gasterosteus</taxon>
    </lineage>
</organism>
<name>G3PE29_GASAC</name>
<reference evidence="2" key="1">
    <citation type="submission" date="2006-01" db="EMBL/GenBank/DDBJ databases">
        <authorList>
            <person name="Lindblad-Toh K."/>
            <person name="Mauceli E."/>
            <person name="Grabherr M."/>
            <person name="Chang J.L."/>
            <person name="Lander E.S."/>
        </authorList>
    </citation>
    <scope>NUCLEOTIDE SEQUENCE [LARGE SCALE GENOMIC DNA]</scope>
</reference>
<accession>G3PE29</accession>
<dbReference type="Bgee" id="ENSGACG00000011987">
    <property type="expression patterns" value="Expressed in telencephalon and 13 other cell types or tissues"/>
</dbReference>
<feature type="region of interest" description="Disordered" evidence="1">
    <location>
        <begin position="1"/>
        <end position="66"/>
    </location>
</feature>